<evidence type="ECO:0000259" key="4">
    <source>
        <dbReference type="PROSITE" id="PS50102"/>
    </source>
</evidence>
<dbReference type="GO" id="GO:0003723">
    <property type="term" value="F:RNA binding"/>
    <property type="evidence" value="ECO:0007669"/>
    <property type="project" value="UniProtKB-KW"/>
</dbReference>
<keyword evidence="3" id="KW-0472">Membrane</keyword>
<dbReference type="Pfam" id="PF00076">
    <property type="entry name" value="RRM_1"/>
    <property type="match status" value="1"/>
</dbReference>
<dbReference type="InterPro" id="IPR035979">
    <property type="entry name" value="RBD_domain_sf"/>
</dbReference>
<comment type="caution">
    <text evidence="5">The sequence shown here is derived from an EMBL/GenBank/DDBJ whole genome shotgun (WGS) entry which is preliminary data.</text>
</comment>
<reference evidence="6" key="1">
    <citation type="journal article" date="2020" name="Int. J. Syst. Evol. Microbiol.">
        <title>Alteromonas alba sp. nov., a marine bacterium isolated from the seawater of the West Pacific Ocean.</title>
        <authorList>
            <person name="Sun C."/>
            <person name="Wu Y.-H."/>
            <person name="Xamxidin M."/>
            <person name="Cheng H."/>
            <person name="Xu X.-W."/>
        </authorList>
    </citation>
    <scope>NUCLEOTIDE SEQUENCE [LARGE SCALE GENOMIC DNA]</scope>
    <source>
        <strain evidence="6">190</strain>
    </source>
</reference>
<evidence type="ECO:0000256" key="3">
    <source>
        <dbReference type="SAM" id="Phobius"/>
    </source>
</evidence>
<dbReference type="OrthoDB" id="9798855at2"/>
<accession>A0A2S9VEX5</accession>
<proteinExistence type="predicted"/>
<dbReference type="InterPro" id="IPR012677">
    <property type="entry name" value="Nucleotide-bd_a/b_plait_sf"/>
</dbReference>
<protein>
    <submittedName>
        <fullName evidence="5">RNA-binding protein</fullName>
    </submittedName>
</protein>
<keyword evidence="6" id="KW-1185">Reference proteome</keyword>
<keyword evidence="3" id="KW-1133">Transmembrane helix</keyword>
<keyword evidence="2" id="KW-0694">RNA-binding</keyword>
<sequence length="162" mass="17699">MKVSLMQCFLVSLVLAVLGFVITQQVSFEGQAPTMVALSLLISGIVTPWIASFIGTNKQSHSQASAPTTNHSADSSSDNVSTLYVGNLPYKANEAAVKAYFEDHIRIQSVRLMKDKKTGKRKGYGFIEVIDGDVEAIIGQFNDSVFQDRTLKVRPAKDKVTD</sequence>
<keyword evidence="1" id="KW-0677">Repeat</keyword>
<feature type="transmembrane region" description="Helical" evidence="3">
    <location>
        <begin position="33"/>
        <end position="54"/>
    </location>
</feature>
<dbReference type="Proteomes" id="UP000238949">
    <property type="component" value="Unassembled WGS sequence"/>
</dbReference>
<evidence type="ECO:0000256" key="2">
    <source>
        <dbReference type="ARBA" id="ARBA00022884"/>
    </source>
</evidence>
<dbReference type="SUPFAM" id="SSF54928">
    <property type="entry name" value="RNA-binding domain, RBD"/>
    <property type="match status" value="1"/>
</dbReference>
<evidence type="ECO:0000256" key="1">
    <source>
        <dbReference type="ARBA" id="ARBA00022737"/>
    </source>
</evidence>
<dbReference type="Gene3D" id="3.30.70.330">
    <property type="match status" value="1"/>
</dbReference>
<dbReference type="AlphaFoldDB" id="A0A2S9VEX5"/>
<organism evidence="5 6">
    <name type="scientific">Alteromonas alba</name>
    <dbReference type="NCBI Taxonomy" id="2079529"/>
    <lineage>
        <taxon>Bacteria</taxon>
        <taxon>Pseudomonadati</taxon>
        <taxon>Pseudomonadota</taxon>
        <taxon>Gammaproteobacteria</taxon>
        <taxon>Alteromonadales</taxon>
        <taxon>Alteromonadaceae</taxon>
        <taxon>Alteromonas/Salinimonas group</taxon>
        <taxon>Alteromonas</taxon>
    </lineage>
</organism>
<dbReference type="EMBL" id="PVNP01000021">
    <property type="protein sequence ID" value="PRO75010.1"/>
    <property type="molecule type" value="Genomic_DNA"/>
</dbReference>
<feature type="domain" description="RRM" evidence="4">
    <location>
        <begin position="81"/>
        <end position="158"/>
    </location>
</feature>
<dbReference type="PANTHER" id="PTHR23236:SF119">
    <property type="entry name" value="NUCLEAR RNA-BINDING PROTEIN SART-3"/>
    <property type="match status" value="1"/>
</dbReference>
<dbReference type="PROSITE" id="PS50102">
    <property type="entry name" value="RRM"/>
    <property type="match status" value="1"/>
</dbReference>
<gene>
    <name evidence="5" type="ORF">C6Y40_03145</name>
</gene>
<name>A0A2S9VEX5_9ALTE</name>
<keyword evidence="3" id="KW-0812">Transmembrane</keyword>
<dbReference type="InterPro" id="IPR000504">
    <property type="entry name" value="RRM_dom"/>
</dbReference>
<dbReference type="PANTHER" id="PTHR23236">
    <property type="entry name" value="EUKARYOTIC TRANSLATION INITIATION FACTOR 4B/4H"/>
    <property type="match status" value="1"/>
</dbReference>
<evidence type="ECO:0000313" key="5">
    <source>
        <dbReference type="EMBL" id="PRO75010.1"/>
    </source>
</evidence>
<evidence type="ECO:0000313" key="6">
    <source>
        <dbReference type="Proteomes" id="UP000238949"/>
    </source>
</evidence>
<dbReference type="SMART" id="SM00360">
    <property type="entry name" value="RRM"/>
    <property type="match status" value="1"/>
</dbReference>
<dbReference type="RefSeq" id="WP_105933304.1">
    <property type="nucleotide sequence ID" value="NZ_PVNP01000021.1"/>
</dbReference>